<keyword evidence="4" id="KW-0012">Acyltransferase</keyword>
<dbReference type="Proteomes" id="UP001251528">
    <property type="component" value="Unassembled WGS sequence"/>
</dbReference>
<dbReference type="InterPro" id="IPR050113">
    <property type="entry name" value="Ub_conjugating_enzyme"/>
</dbReference>
<dbReference type="InterPro" id="IPR016135">
    <property type="entry name" value="UBQ-conjugating_enzyme/RWD"/>
</dbReference>
<gene>
    <name evidence="4" type="primary">PEX4</name>
    <name evidence="4" type="ORF">QQS21_005543</name>
</gene>
<comment type="caution">
    <text evidence="4">The sequence shown here is derived from an EMBL/GenBank/DDBJ whole genome shotgun (WGS) entry which is preliminary data.</text>
</comment>
<evidence type="ECO:0000313" key="4">
    <source>
        <dbReference type="EMBL" id="KAK2599009.1"/>
    </source>
</evidence>
<dbReference type="GO" id="GO:0016874">
    <property type="term" value="F:ligase activity"/>
    <property type="evidence" value="ECO:0007669"/>
    <property type="project" value="UniProtKB-KW"/>
</dbReference>
<organism evidence="4 5">
    <name type="scientific">Conoideocrella luteorostrata</name>
    <dbReference type="NCBI Taxonomy" id="1105319"/>
    <lineage>
        <taxon>Eukaryota</taxon>
        <taxon>Fungi</taxon>
        <taxon>Dikarya</taxon>
        <taxon>Ascomycota</taxon>
        <taxon>Pezizomycotina</taxon>
        <taxon>Sordariomycetes</taxon>
        <taxon>Hypocreomycetidae</taxon>
        <taxon>Hypocreales</taxon>
        <taxon>Clavicipitaceae</taxon>
        <taxon>Conoideocrella</taxon>
    </lineage>
</organism>
<evidence type="ECO:0000259" key="3">
    <source>
        <dbReference type="PROSITE" id="PS50127"/>
    </source>
</evidence>
<evidence type="ECO:0000313" key="5">
    <source>
        <dbReference type="Proteomes" id="UP001251528"/>
    </source>
</evidence>
<dbReference type="PANTHER" id="PTHR24067">
    <property type="entry name" value="UBIQUITIN-CONJUGATING ENZYME E2"/>
    <property type="match status" value="1"/>
</dbReference>
<dbReference type="PROSITE" id="PS50127">
    <property type="entry name" value="UBC_2"/>
    <property type="match status" value="1"/>
</dbReference>
<reference evidence="4" key="1">
    <citation type="submission" date="2023-06" db="EMBL/GenBank/DDBJ databases">
        <title>Conoideocrella luteorostrata (Hypocreales: Clavicipitaceae), a potential biocontrol fungus for elongate hemlock scale in United States Christmas tree production areas.</title>
        <authorList>
            <person name="Barrett H."/>
            <person name="Lovett B."/>
            <person name="Macias A.M."/>
            <person name="Stajich J.E."/>
            <person name="Kasson M.T."/>
        </authorList>
    </citation>
    <scope>NUCLEOTIDE SEQUENCE</scope>
    <source>
        <strain evidence="4">ARSEF 14590</strain>
    </source>
</reference>
<dbReference type="CDD" id="cd23812">
    <property type="entry name" value="UBCc_ScPEX4-like"/>
    <property type="match status" value="1"/>
</dbReference>
<feature type="domain" description="UBC core" evidence="3">
    <location>
        <begin position="28"/>
        <end position="181"/>
    </location>
</feature>
<evidence type="ECO:0000256" key="1">
    <source>
        <dbReference type="ARBA" id="ARBA00022786"/>
    </source>
</evidence>
<dbReference type="EMBL" id="JASWJB010000093">
    <property type="protein sequence ID" value="KAK2599009.1"/>
    <property type="molecule type" value="Genomic_DNA"/>
</dbReference>
<accession>A0AAJ0CSB6</accession>
<keyword evidence="4" id="KW-0808">Transferase</keyword>
<sequence length="186" mass="20154">MPRTKSPSRSTTAASTTSAGGSSSSSKTATKRLIKEMDAWRKEQRHEKGIERLGPVSDSNLLEWEAVINGRGVGSGYDAGRWLISVSVPPTYPLQAPKMRFVTPIVHPNIALANGEICLDLLKDAWTPAYSVLECVRAVRMLLSCPETDSPLNVDVAALVRAGDVVGARRLVECWCADDEGRYDGP</sequence>
<keyword evidence="5" id="KW-1185">Reference proteome</keyword>
<keyword evidence="4" id="KW-0436">Ligase</keyword>
<proteinExistence type="predicted"/>
<dbReference type="SUPFAM" id="SSF54495">
    <property type="entry name" value="UBC-like"/>
    <property type="match status" value="1"/>
</dbReference>
<dbReference type="Gene3D" id="3.10.110.10">
    <property type="entry name" value="Ubiquitin Conjugating Enzyme"/>
    <property type="match status" value="1"/>
</dbReference>
<dbReference type="SMART" id="SM00212">
    <property type="entry name" value="UBCc"/>
    <property type="match status" value="1"/>
</dbReference>
<feature type="region of interest" description="Disordered" evidence="2">
    <location>
        <begin position="1"/>
        <end position="33"/>
    </location>
</feature>
<protein>
    <submittedName>
        <fullName evidence="4">E2 ubiquitin-protein ligase peroxin 4</fullName>
        <ecNumber evidence="4">2.3.2.23</ecNumber>
    </submittedName>
</protein>
<dbReference type="EC" id="2.3.2.23" evidence="4"/>
<name>A0AAJ0CSB6_9HYPO</name>
<keyword evidence="1" id="KW-0833">Ubl conjugation pathway</keyword>
<dbReference type="AlphaFoldDB" id="A0AAJ0CSB6"/>
<dbReference type="GO" id="GO:0061631">
    <property type="term" value="F:ubiquitin conjugating enzyme activity"/>
    <property type="evidence" value="ECO:0007669"/>
    <property type="project" value="UniProtKB-EC"/>
</dbReference>
<dbReference type="InterPro" id="IPR000608">
    <property type="entry name" value="UBC"/>
</dbReference>
<feature type="compositionally biased region" description="Low complexity" evidence="2">
    <location>
        <begin position="1"/>
        <end position="28"/>
    </location>
</feature>
<evidence type="ECO:0000256" key="2">
    <source>
        <dbReference type="SAM" id="MobiDB-lite"/>
    </source>
</evidence>
<dbReference type="Pfam" id="PF00179">
    <property type="entry name" value="UQ_con"/>
    <property type="match status" value="1"/>
</dbReference>